<dbReference type="GO" id="GO:0016787">
    <property type="term" value="F:hydrolase activity"/>
    <property type="evidence" value="ECO:0007669"/>
    <property type="project" value="UniProtKB-KW"/>
</dbReference>
<keyword evidence="3" id="KW-0460">Magnesium</keyword>
<gene>
    <name evidence="4" type="ORF">IMCC12053_44</name>
</gene>
<dbReference type="PANTHER" id="PTHR46193">
    <property type="entry name" value="6-PHOSPHOGLUCONATE PHOSPHATASE"/>
    <property type="match status" value="1"/>
</dbReference>
<keyword evidence="5" id="KW-1185">Reference proteome</keyword>
<evidence type="ECO:0000256" key="3">
    <source>
        <dbReference type="ARBA" id="ARBA00022842"/>
    </source>
</evidence>
<dbReference type="GO" id="GO:0046872">
    <property type="term" value="F:metal ion binding"/>
    <property type="evidence" value="ECO:0007669"/>
    <property type="project" value="UniProtKB-KW"/>
</dbReference>
<evidence type="ECO:0000256" key="2">
    <source>
        <dbReference type="ARBA" id="ARBA00022723"/>
    </source>
</evidence>
<dbReference type="PANTHER" id="PTHR46193:SF10">
    <property type="entry name" value="6-PHOSPHOGLUCONATE PHOSPHATASE"/>
    <property type="match status" value="1"/>
</dbReference>
<dbReference type="NCBIfam" id="TIGR01509">
    <property type="entry name" value="HAD-SF-IA-v3"/>
    <property type="match status" value="1"/>
</dbReference>
<evidence type="ECO:0000313" key="4">
    <source>
        <dbReference type="EMBL" id="ALI53994.1"/>
    </source>
</evidence>
<name>A0A0N9ZCP1_9RHOB</name>
<dbReference type="AlphaFoldDB" id="A0A0N9ZCP1"/>
<reference evidence="5" key="1">
    <citation type="submission" date="2015-05" db="EMBL/GenBank/DDBJ databases">
        <authorList>
            <person name="Oh H.-M."/>
            <person name="Yang J.-A."/>
            <person name="Cho J.-C."/>
            <person name="Kang I."/>
        </authorList>
    </citation>
    <scope>NUCLEOTIDE SEQUENCE [LARGE SCALE GENOMIC DNA]</scope>
    <source>
        <strain evidence="5">IMCC 12053</strain>
    </source>
</reference>
<dbReference type="Proteomes" id="UP000064920">
    <property type="component" value="Chromosome"/>
</dbReference>
<dbReference type="Pfam" id="PF00702">
    <property type="entry name" value="Hydrolase"/>
    <property type="match status" value="1"/>
</dbReference>
<evidence type="ECO:0000313" key="5">
    <source>
        <dbReference type="Proteomes" id="UP000064920"/>
    </source>
</evidence>
<dbReference type="InterPro" id="IPR006439">
    <property type="entry name" value="HAD-SF_hydro_IA"/>
</dbReference>
<dbReference type="STRING" id="1397108.IMCC12053_44"/>
<dbReference type="PATRIC" id="fig|1397108.4.peg.43"/>
<dbReference type="InterPro" id="IPR036412">
    <property type="entry name" value="HAD-like_sf"/>
</dbReference>
<keyword evidence="2" id="KW-0479">Metal-binding</keyword>
<dbReference type="SUPFAM" id="SSF56784">
    <property type="entry name" value="HAD-like"/>
    <property type="match status" value="1"/>
</dbReference>
<dbReference type="InterPro" id="IPR023214">
    <property type="entry name" value="HAD_sf"/>
</dbReference>
<proteinExistence type="inferred from homology"/>
<dbReference type="Gene3D" id="3.40.50.1000">
    <property type="entry name" value="HAD superfamily/HAD-like"/>
    <property type="match status" value="1"/>
</dbReference>
<evidence type="ECO:0000256" key="1">
    <source>
        <dbReference type="ARBA" id="ARBA00006171"/>
    </source>
</evidence>
<dbReference type="KEGG" id="cmar:IMCC12053_44"/>
<sequence>MDIALATQQSIDAFINAAAGVLPIDETKKLVRTLGLTHPMAVGTNAEIDVATASLQAVGLLDYFTTIASISDCLRPKPAPDIFAHAIQRLGFPAAMTLVFEDSAEGVAAAIAAGSNVVRIVHS</sequence>
<keyword evidence="4" id="KW-0378">Hydrolase</keyword>
<comment type="similarity">
    <text evidence="1">Belongs to the HAD-like hydrolase superfamily. CbbY/CbbZ/Gph/YieH family.</text>
</comment>
<accession>A0A0N9ZCP1</accession>
<protein>
    <submittedName>
        <fullName evidence="4">Hydrolase in polyol utilization cluster, haloacid dehalogenase-like family</fullName>
    </submittedName>
</protein>
<dbReference type="InterPro" id="IPR051600">
    <property type="entry name" value="Beta-PGM-like"/>
</dbReference>
<dbReference type="EMBL" id="CP012023">
    <property type="protein sequence ID" value="ALI53994.1"/>
    <property type="molecule type" value="Genomic_DNA"/>
</dbReference>
<organism evidence="4 5">
    <name type="scientific">Celeribacter marinus</name>
    <dbReference type="NCBI Taxonomy" id="1397108"/>
    <lineage>
        <taxon>Bacteria</taxon>
        <taxon>Pseudomonadati</taxon>
        <taxon>Pseudomonadota</taxon>
        <taxon>Alphaproteobacteria</taxon>
        <taxon>Rhodobacterales</taxon>
        <taxon>Roseobacteraceae</taxon>
        <taxon>Celeribacter</taxon>
    </lineage>
</organism>